<feature type="compositionally biased region" description="Polar residues" evidence="1">
    <location>
        <begin position="30"/>
        <end position="44"/>
    </location>
</feature>
<evidence type="ECO:0000313" key="2">
    <source>
        <dbReference type="EMBL" id="EAX89928.1"/>
    </source>
</evidence>
<dbReference type="VEuPathDB" id="TrichDB:TVAGG3_0644320"/>
<dbReference type="InParanoid" id="A2FYU5"/>
<dbReference type="AlphaFoldDB" id="A2FYU5"/>
<gene>
    <name evidence="2" type="ORF">TVAG_072740</name>
</gene>
<reference evidence="2" key="1">
    <citation type="submission" date="2006-10" db="EMBL/GenBank/DDBJ databases">
        <authorList>
            <person name="Amadeo P."/>
            <person name="Zhao Q."/>
            <person name="Wortman J."/>
            <person name="Fraser-Liggett C."/>
            <person name="Carlton J."/>
        </authorList>
    </citation>
    <scope>NUCLEOTIDE SEQUENCE</scope>
    <source>
        <strain evidence="2">G3</strain>
    </source>
</reference>
<dbReference type="EMBL" id="DS114153">
    <property type="protein sequence ID" value="EAX89928.1"/>
    <property type="molecule type" value="Genomic_DNA"/>
</dbReference>
<name>A2FYU5_TRIV3</name>
<feature type="region of interest" description="Disordered" evidence="1">
    <location>
        <begin position="1"/>
        <end position="100"/>
    </location>
</feature>
<dbReference type="KEGG" id="tva:4747605"/>
<dbReference type="VEuPathDB" id="TrichDB:TVAG_072740"/>
<dbReference type="SMR" id="A2FYU5"/>
<reference evidence="2" key="2">
    <citation type="journal article" date="2007" name="Science">
        <title>Draft genome sequence of the sexually transmitted pathogen Trichomonas vaginalis.</title>
        <authorList>
            <person name="Carlton J.M."/>
            <person name="Hirt R.P."/>
            <person name="Silva J.C."/>
            <person name="Delcher A.L."/>
            <person name="Schatz M."/>
            <person name="Zhao Q."/>
            <person name="Wortman J.R."/>
            <person name="Bidwell S.L."/>
            <person name="Alsmark U.C.M."/>
            <person name="Besteiro S."/>
            <person name="Sicheritz-Ponten T."/>
            <person name="Noel C.J."/>
            <person name="Dacks J.B."/>
            <person name="Foster P.G."/>
            <person name="Simillion C."/>
            <person name="Van de Peer Y."/>
            <person name="Miranda-Saavedra D."/>
            <person name="Barton G.J."/>
            <person name="Westrop G.D."/>
            <person name="Mueller S."/>
            <person name="Dessi D."/>
            <person name="Fiori P.L."/>
            <person name="Ren Q."/>
            <person name="Paulsen I."/>
            <person name="Zhang H."/>
            <person name="Bastida-Corcuera F.D."/>
            <person name="Simoes-Barbosa A."/>
            <person name="Brown M.T."/>
            <person name="Hayes R.D."/>
            <person name="Mukherjee M."/>
            <person name="Okumura C.Y."/>
            <person name="Schneider R."/>
            <person name="Smith A.J."/>
            <person name="Vanacova S."/>
            <person name="Villalvazo M."/>
            <person name="Haas B.J."/>
            <person name="Pertea M."/>
            <person name="Feldblyum T.V."/>
            <person name="Utterback T.R."/>
            <person name="Shu C.L."/>
            <person name="Osoegawa K."/>
            <person name="de Jong P.J."/>
            <person name="Hrdy I."/>
            <person name="Horvathova L."/>
            <person name="Zubacova Z."/>
            <person name="Dolezal P."/>
            <person name="Malik S.B."/>
            <person name="Logsdon J.M. Jr."/>
            <person name="Henze K."/>
            <person name="Gupta A."/>
            <person name="Wang C.C."/>
            <person name="Dunne R.L."/>
            <person name="Upcroft J.A."/>
            <person name="Upcroft P."/>
            <person name="White O."/>
            <person name="Salzberg S.L."/>
            <person name="Tang P."/>
            <person name="Chiu C.-H."/>
            <person name="Lee Y.-S."/>
            <person name="Embley T.M."/>
            <person name="Coombs G.H."/>
            <person name="Mottram J.C."/>
            <person name="Tachezy J."/>
            <person name="Fraser-Liggett C.M."/>
            <person name="Johnson P.J."/>
        </authorList>
    </citation>
    <scope>NUCLEOTIDE SEQUENCE [LARGE SCALE GENOMIC DNA]</scope>
    <source>
        <strain evidence="2">G3</strain>
    </source>
</reference>
<evidence type="ECO:0000313" key="3">
    <source>
        <dbReference type="Proteomes" id="UP000001542"/>
    </source>
</evidence>
<feature type="compositionally biased region" description="Polar residues" evidence="1">
    <location>
        <begin position="13"/>
        <end position="23"/>
    </location>
</feature>
<feature type="compositionally biased region" description="Pro residues" evidence="1">
    <location>
        <begin position="48"/>
        <end position="86"/>
    </location>
</feature>
<accession>A2FYU5</accession>
<keyword evidence="3" id="KW-1185">Reference proteome</keyword>
<sequence length="217" mass="24672">MANPYADAHAPSAQYSSAPQYPQVNPEIYEQNQHHSNPTSLQLNPNPQNTPYPPQQPYPQQPYPSQQPYPPQQPYPQQQPYPPQQPYPQQQTPVYSPPPEQTMQYQQVINPTMIQAVWVESPLPDHMLFLDSPGGAIIRPLHHSYYPPVDRIVFDRVGNPFKSIYPQAQTTSQVITQETEKLNKKLQPVADDLNRLGNQISKDLGKLSKSLFGSSHK</sequence>
<organism evidence="2 3">
    <name type="scientific">Trichomonas vaginalis (strain ATCC PRA-98 / G3)</name>
    <dbReference type="NCBI Taxonomy" id="412133"/>
    <lineage>
        <taxon>Eukaryota</taxon>
        <taxon>Metamonada</taxon>
        <taxon>Parabasalia</taxon>
        <taxon>Trichomonadida</taxon>
        <taxon>Trichomonadidae</taxon>
        <taxon>Trichomonas</taxon>
    </lineage>
</organism>
<protein>
    <submittedName>
        <fullName evidence="2">Uncharacterized protein</fullName>
    </submittedName>
</protein>
<proteinExistence type="predicted"/>
<evidence type="ECO:0000256" key="1">
    <source>
        <dbReference type="SAM" id="MobiDB-lite"/>
    </source>
</evidence>
<dbReference type="Proteomes" id="UP000001542">
    <property type="component" value="Unassembled WGS sequence"/>
</dbReference>
<dbReference type="PRINTS" id="PR00209">
    <property type="entry name" value="GLIADIN"/>
</dbReference>